<proteinExistence type="predicted"/>
<protein>
    <submittedName>
        <fullName evidence="1">Uncharacterized protein</fullName>
    </submittedName>
</protein>
<organism evidence="1">
    <name type="scientific">Cryptococcus bacillisporus CA1280</name>
    <dbReference type="NCBI Taxonomy" id="1296109"/>
    <lineage>
        <taxon>Eukaryota</taxon>
        <taxon>Fungi</taxon>
        <taxon>Dikarya</taxon>
        <taxon>Basidiomycota</taxon>
        <taxon>Agaricomycotina</taxon>
        <taxon>Tremellomycetes</taxon>
        <taxon>Tremellales</taxon>
        <taxon>Cryptococcaceae</taxon>
        <taxon>Cryptococcus</taxon>
        <taxon>Cryptococcus gattii species complex</taxon>
    </lineage>
</organism>
<name>A0A0D0VQW6_CRYGA</name>
<dbReference type="EMBL" id="KN847979">
    <property type="protein sequence ID" value="KIR47655.1"/>
    <property type="molecule type" value="Genomic_DNA"/>
</dbReference>
<accession>A0A0D0VQW6</accession>
<feature type="non-terminal residue" evidence="1">
    <location>
        <position position="63"/>
    </location>
</feature>
<reference evidence="1" key="1">
    <citation type="submission" date="2015-01" db="EMBL/GenBank/DDBJ databases">
        <title>The Genome Sequence of Cryptococcus gattii CA1280.</title>
        <authorList>
            <consortium name="The Broad Institute Genomics Platform"/>
            <person name="Cuomo C."/>
            <person name="Litvintseva A."/>
            <person name="Chen Y."/>
            <person name="Heitman J."/>
            <person name="Sun S."/>
            <person name="Springer D."/>
            <person name="Dromer F."/>
            <person name="Young S."/>
            <person name="Zeng Q."/>
            <person name="Gargeya S."/>
            <person name="Abouelleil A."/>
            <person name="Alvarado L."/>
            <person name="Chapman S.B."/>
            <person name="Gainer-Dewar J."/>
            <person name="Goldberg J."/>
            <person name="Griggs A."/>
            <person name="Gujja S."/>
            <person name="Hansen M."/>
            <person name="Howarth C."/>
            <person name="Imamovic A."/>
            <person name="Larimer J."/>
            <person name="Murphy C."/>
            <person name="Naylor J."/>
            <person name="Pearson M."/>
            <person name="Priest M."/>
            <person name="Roberts A."/>
            <person name="Saif S."/>
            <person name="Shea T."/>
            <person name="Sykes S."/>
            <person name="Wortman J."/>
            <person name="Nusbaum C."/>
            <person name="Birren B."/>
        </authorList>
    </citation>
    <scope>NUCLEOTIDE SEQUENCE [LARGE SCALE GENOMIC DNA]</scope>
    <source>
        <strain evidence="1">CA1280</strain>
    </source>
</reference>
<gene>
    <name evidence="1" type="ORF">I312_02802</name>
</gene>
<sequence length="63" mass="7480">MAPGVDHVDDEHFVIILLSRHSPHLIPQILPPRLTEPRRMFEDLEVHMKQIVRMRTESNSCYF</sequence>
<dbReference type="OrthoDB" id="2575965at2759"/>
<dbReference type="AlphaFoldDB" id="A0A0D0VQW6"/>
<dbReference type="HOGENOM" id="CLU_170485_0_0_1"/>
<evidence type="ECO:0000313" key="1">
    <source>
        <dbReference type="EMBL" id="KIR47655.1"/>
    </source>
</evidence>